<keyword evidence="5" id="KW-1185">Reference proteome</keyword>
<reference evidence="6 7" key="1">
    <citation type="submission" date="2025-04" db="UniProtKB">
        <authorList>
            <consortium name="RefSeq"/>
        </authorList>
    </citation>
    <scope>IDENTIFICATION</scope>
</reference>
<feature type="domain" description="RRM" evidence="4">
    <location>
        <begin position="129"/>
        <end position="229"/>
    </location>
</feature>
<dbReference type="Proteomes" id="UP000189703">
    <property type="component" value="Unplaced"/>
</dbReference>
<dbReference type="STRING" id="4432.A0A1U7ZS69"/>
<proteinExistence type="predicted"/>
<feature type="region of interest" description="Disordered" evidence="3">
    <location>
        <begin position="1"/>
        <end position="90"/>
    </location>
</feature>
<dbReference type="PANTHER" id="PTHR48024">
    <property type="entry name" value="GEO13361P1-RELATED"/>
    <property type="match status" value="1"/>
</dbReference>
<evidence type="ECO:0000259" key="4">
    <source>
        <dbReference type="PROSITE" id="PS50102"/>
    </source>
</evidence>
<dbReference type="Gene3D" id="3.30.70.330">
    <property type="match status" value="2"/>
</dbReference>
<dbReference type="InterPro" id="IPR050886">
    <property type="entry name" value="RNA-binding_reg"/>
</dbReference>
<feature type="compositionally biased region" description="Acidic residues" evidence="3">
    <location>
        <begin position="13"/>
        <end position="45"/>
    </location>
</feature>
<organism evidence="5 7">
    <name type="scientific">Nelumbo nucifera</name>
    <name type="common">Sacred lotus</name>
    <dbReference type="NCBI Taxonomy" id="4432"/>
    <lineage>
        <taxon>Eukaryota</taxon>
        <taxon>Viridiplantae</taxon>
        <taxon>Streptophyta</taxon>
        <taxon>Embryophyta</taxon>
        <taxon>Tracheophyta</taxon>
        <taxon>Spermatophyta</taxon>
        <taxon>Magnoliopsida</taxon>
        <taxon>Proteales</taxon>
        <taxon>Nelumbonaceae</taxon>
        <taxon>Nelumbo</taxon>
    </lineage>
</organism>
<dbReference type="RefSeq" id="XP_010251672.1">
    <property type="nucleotide sequence ID" value="XM_010253370.2"/>
</dbReference>
<dbReference type="RefSeq" id="XP_010251674.1">
    <property type="nucleotide sequence ID" value="XM_010253372.2"/>
</dbReference>
<evidence type="ECO:0000313" key="8">
    <source>
        <dbReference type="RefSeq" id="XP_010251674.1"/>
    </source>
</evidence>
<evidence type="ECO:0000256" key="2">
    <source>
        <dbReference type="PROSITE-ProRule" id="PRU00176"/>
    </source>
</evidence>
<evidence type="ECO:0000313" key="6">
    <source>
        <dbReference type="RefSeq" id="XP_010251672.1"/>
    </source>
</evidence>
<feature type="compositionally biased region" description="Acidic residues" evidence="3">
    <location>
        <begin position="57"/>
        <end position="81"/>
    </location>
</feature>
<evidence type="ECO:0000256" key="3">
    <source>
        <dbReference type="SAM" id="MobiDB-lite"/>
    </source>
</evidence>
<protein>
    <submittedName>
        <fullName evidence="6 7">UBP1-associated protein 2A-like</fullName>
    </submittedName>
</protein>
<dbReference type="PANTHER" id="PTHR48024:SF9">
    <property type="entry name" value="UBP1-ASSOCIATED PROTEINS 1A-RELATED"/>
    <property type="match status" value="1"/>
</dbReference>
<keyword evidence="1 2" id="KW-0694">RNA-binding</keyword>
<dbReference type="InterPro" id="IPR000504">
    <property type="entry name" value="RRM_dom"/>
</dbReference>
<dbReference type="SMART" id="SM00360">
    <property type="entry name" value="RRM"/>
    <property type="match status" value="2"/>
</dbReference>
<dbReference type="KEGG" id="nnu:104593496"/>
<dbReference type="Pfam" id="PF00076">
    <property type="entry name" value="RRM_1"/>
    <property type="match status" value="2"/>
</dbReference>
<dbReference type="OMA" id="ESDPTHR"/>
<dbReference type="eggNOG" id="KOG0118">
    <property type="taxonomic scope" value="Eukaryota"/>
</dbReference>
<dbReference type="GO" id="GO:0003723">
    <property type="term" value="F:RNA binding"/>
    <property type="evidence" value="ECO:0007669"/>
    <property type="project" value="UniProtKB-UniRule"/>
</dbReference>
<dbReference type="InterPro" id="IPR012677">
    <property type="entry name" value="Nucleotide-bd_a/b_plait_sf"/>
</dbReference>
<accession>A0A1U7ZS69</accession>
<evidence type="ECO:0000256" key="1">
    <source>
        <dbReference type="ARBA" id="ARBA00022884"/>
    </source>
</evidence>
<feature type="domain" description="RRM" evidence="4">
    <location>
        <begin position="220"/>
        <end position="303"/>
    </location>
</feature>
<dbReference type="InterPro" id="IPR035979">
    <property type="entry name" value="RBD_domain_sf"/>
</dbReference>
<name>A0A1U7ZS69_NELNU</name>
<dbReference type="PROSITE" id="PS50102">
    <property type="entry name" value="RRM"/>
    <property type="match status" value="2"/>
</dbReference>
<dbReference type="SUPFAM" id="SSF54928">
    <property type="entry name" value="RNA-binding domain, RBD"/>
    <property type="match status" value="1"/>
</dbReference>
<evidence type="ECO:0000313" key="7">
    <source>
        <dbReference type="RefSeq" id="XP_010251673.1"/>
    </source>
</evidence>
<feature type="region of interest" description="Disordered" evidence="3">
    <location>
        <begin position="432"/>
        <end position="451"/>
    </location>
</feature>
<dbReference type="RefSeq" id="XP_010251673.1">
    <property type="nucleotide sequence ID" value="XM_010253371.2"/>
</dbReference>
<dbReference type="AlphaFoldDB" id="A0A1U7ZS69"/>
<evidence type="ECO:0000313" key="5">
    <source>
        <dbReference type="Proteomes" id="UP000189703"/>
    </source>
</evidence>
<dbReference type="GeneID" id="104593496"/>
<sequence length="451" mass="48014">MAKRKPVAVEEQVSSEDEEQMNVEENEPSQEEDEEEEEEEEGGGDGDEKVEGANSSSEEEEEEEEEKKEDDSEEEEDEEDEGSKRESVRTLLEPFGKDQLIEILKEAALRDRSIISRITQAAESGPVHRKIFVHGLGWDATTETLVSVFKQYGQIEECNVVTDKLTGKSKGYGFVLFKTRAGARKALQQPQKKIGNRMTACQLASFGPIPSHPAPDATGRKIFIANVGPHVNPEKLRAFFSKFGEIEEGPLGYDRVTGKLKGFAIFVYKTTEGCKKALEEPVKVFEGCKLQCQRAVEGLRANSIKNQVGVVAGTGAALPPNDLALTYAMGLNPGMVNPNLLVAQNPGIGILNPAVGTSLTQTGLSPSVAGGLSPSVNRSGATPPLGLSSAYGGQAGINSISPSVIGSYGSQAALQGLGAYQSAHLGQSSAAATRSQSGLGSVGSLPPYFGR</sequence>
<gene>
    <name evidence="6 7 8" type="primary">LOC104593496</name>
</gene>
<dbReference type="OrthoDB" id="1875751at2759"/>